<comment type="similarity">
    <text evidence="2">Belongs to the NPC2 family.</text>
</comment>
<evidence type="ECO:0000256" key="3">
    <source>
        <dbReference type="ARBA" id="ARBA00022525"/>
    </source>
</evidence>
<evidence type="ECO:0000256" key="5">
    <source>
        <dbReference type="ARBA" id="ARBA00023157"/>
    </source>
</evidence>
<evidence type="ECO:0000256" key="1">
    <source>
        <dbReference type="ARBA" id="ARBA00004613"/>
    </source>
</evidence>
<dbReference type="Proteomes" id="UP001187531">
    <property type="component" value="Unassembled WGS sequence"/>
</dbReference>
<dbReference type="InterPro" id="IPR039670">
    <property type="entry name" value="NPC2-like"/>
</dbReference>
<dbReference type="GO" id="GO:0032934">
    <property type="term" value="F:sterol binding"/>
    <property type="evidence" value="ECO:0007669"/>
    <property type="project" value="InterPro"/>
</dbReference>
<dbReference type="PANTHER" id="PTHR11306">
    <property type="entry name" value="NIEMANN PICK TYPE C2 PROTEIN NPC2-RELATED"/>
    <property type="match status" value="1"/>
</dbReference>
<dbReference type="CDD" id="cd00916">
    <property type="entry name" value="Npc2_like"/>
    <property type="match status" value="1"/>
</dbReference>
<evidence type="ECO:0000259" key="7">
    <source>
        <dbReference type="SMART" id="SM00737"/>
    </source>
</evidence>
<dbReference type="GO" id="GO:0032367">
    <property type="term" value="P:intracellular cholesterol transport"/>
    <property type="evidence" value="ECO:0007669"/>
    <property type="project" value="InterPro"/>
</dbReference>
<dbReference type="SUPFAM" id="SSF81296">
    <property type="entry name" value="E set domains"/>
    <property type="match status" value="1"/>
</dbReference>
<evidence type="ECO:0000313" key="9">
    <source>
        <dbReference type="Proteomes" id="UP001187531"/>
    </source>
</evidence>
<evidence type="ECO:0000313" key="8">
    <source>
        <dbReference type="EMBL" id="KAK2707540.1"/>
    </source>
</evidence>
<proteinExistence type="inferred from homology"/>
<protein>
    <recommendedName>
        <fullName evidence="7">MD-2-related lipid-recognition domain-containing protein</fullName>
    </recommendedName>
</protein>
<gene>
    <name evidence="8" type="ORF">QYM36_015297</name>
</gene>
<feature type="domain" description="MD-2-related lipid-recognition" evidence="7">
    <location>
        <begin position="20"/>
        <end position="143"/>
    </location>
</feature>
<keyword evidence="3" id="KW-0964">Secreted</keyword>
<keyword evidence="9" id="KW-1185">Reference proteome</keyword>
<feature type="signal peptide" evidence="6">
    <location>
        <begin position="1"/>
        <end position="16"/>
    </location>
</feature>
<dbReference type="GO" id="GO:0005576">
    <property type="term" value="C:extracellular region"/>
    <property type="evidence" value="ECO:0007669"/>
    <property type="project" value="UniProtKB-SubCell"/>
</dbReference>
<keyword evidence="5" id="KW-1015">Disulfide bond</keyword>
<accession>A0AA88HEF3</accession>
<name>A0AA88HEF3_ARTSF</name>
<keyword evidence="4 6" id="KW-0732">Signal</keyword>
<comment type="caution">
    <text evidence="8">The sequence shown here is derived from an EMBL/GenBank/DDBJ whole genome shotgun (WGS) entry which is preliminary data.</text>
</comment>
<dbReference type="EMBL" id="JAVRJZ010000019">
    <property type="protein sequence ID" value="KAK2707540.1"/>
    <property type="molecule type" value="Genomic_DNA"/>
</dbReference>
<dbReference type="FunFam" id="2.60.40.770:FF:000001">
    <property type="entry name" value="NPC intracellular cholesterol transporter 2"/>
    <property type="match status" value="1"/>
</dbReference>
<dbReference type="SMART" id="SM00737">
    <property type="entry name" value="ML"/>
    <property type="match status" value="1"/>
</dbReference>
<evidence type="ECO:0000256" key="2">
    <source>
        <dbReference type="ARBA" id="ARBA00006370"/>
    </source>
</evidence>
<dbReference type="InterPro" id="IPR003172">
    <property type="entry name" value="ML_dom"/>
</dbReference>
<dbReference type="Gene3D" id="2.60.40.770">
    <property type="match status" value="1"/>
</dbReference>
<comment type="subcellular location">
    <subcellularLocation>
        <location evidence="1">Secreted</location>
    </subcellularLocation>
</comment>
<sequence>MTTYLFSFLTIGFALGQTLYKDCGSINGKVRSVNVEGCSSGPICILKSGTNVTLNVEFEALTDTNKLTSVVHGIIGGIPLPFLLPNDNGCISSGIKCPVVNEETYHYESDLEILQIYPKIRVIVKWELKDETGKDMFCILIPAAIQ</sequence>
<dbReference type="InterPro" id="IPR033916">
    <property type="entry name" value="ML_Npc2-like"/>
</dbReference>
<evidence type="ECO:0000256" key="4">
    <source>
        <dbReference type="ARBA" id="ARBA00022729"/>
    </source>
</evidence>
<dbReference type="PANTHER" id="PTHR11306:SF68">
    <property type="entry name" value="NPC INTRACELLULAR CHOLESTEROL TRANSPORTER 2"/>
    <property type="match status" value="1"/>
</dbReference>
<dbReference type="InterPro" id="IPR014756">
    <property type="entry name" value="Ig_E-set"/>
</dbReference>
<reference evidence="8" key="1">
    <citation type="submission" date="2023-07" db="EMBL/GenBank/DDBJ databases">
        <title>Chromosome-level genome assembly of Artemia franciscana.</title>
        <authorList>
            <person name="Jo E."/>
        </authorList>
    </citation>
    <scope>NUCLEOTIDE SEQUENCE</scope>
    <source>
        <tissue evidence="8">Whole body</tissue>
    </source>
</reference>
<dbReference type="AlphaFoldDB" id="A0AA88HEF3"/>
<feature type="chain" id="PRO_5041713131" description="MD-2-related lipid-recognition domain-containing protein" evidence="6">
    <location>
        <begin position="17"/>
        <end position="146"/>
    </location>
</feature>
<dbReference type="Pfam" id="PF02221">
    <property type="entry name" value="E1_DerP2_DerF2"/>
    <property type="match status" value="1"/>
</dbReference>
<evidence type="ECO:0000256" key="6">
    <source>
        <dbReference type="SAM" id="SignalP"/>
    </source>
</evidence>
<organism evidence="8 9">
    <name type="scientific">Artemia franciscana</name>
    <name type="common">Brine shrimp</name>
    <name type="synonym">Artemia sanfranciscana</name>
    <dbReference type="NCBI Taxonomy" id="6661"/>
    <lineage>
        <taxon>Eukaryota</taxon>
        <taxon>Metazoa</taxon>
        <taxon>Ecdysozoa</taxon>
        <taxon>Arthropoda</taxon>
        <taxon>Crustacea</taxon>
        <taxon>Branchiopoda</taxon>
        <taxon>Anostraca</taxon>
        <taxon>Artemiidae</taxon>
        <taxon>Artemia</taxon>
    </lineage>
</organism>